<protein>
    <submittedName>
        <fullName evidence="1">Uncharacterized protein</fullName>
    </submittedName>
</protein>
<evidence type="ECO:0000313" key="1">
    <source>
        <dbReference type="EMBL" id="KAF2137824.1"/>
    </source>
</evidence>
<keyword evidence="2" id="KW-1185">Reference proteome</keyword>
<dbReference type="EMBL" id="ML995499">
    <property type="protein sequence ID" value="KAF2137824.1"/>
    <property type="molecule type" value="Genomic_DNA"/>
</dbReference>
<dbReference type="AlphaFoldDB" id="A0A6A6B3P6"/>
<dbReference type="RefSeq" id="XP_033393539.1">
    <property type="nucleotide sequence ID" value="XM_033543486.1"/>
</dbReference>
<accession>A0A6A6B3P6</accession>
<name>A0A6A6B3P6_9PEZI</name>
<reference evidence="1" key="1">
    <citation type="journal article" date="2020" name="Stud. Mycol.">
        <title>101 Dothideomycetes genomes: a test case for predicting lifestyles and emergence of pathogens.</title>
        <authorList>
            <person name="Haridas S."/>
            <person name="Albert R."/>
            <person name="Binder M."/>
            <person name="Bloem J."/>
            <person name="Labutti K."/>
            <person name="Salamov A."/>
            <person name="Andreopoulos B."/>
            <person name="Baker S."/>
            <person name="Barry K."/>
            <person name="Bills G."/>
            <person name="Bluhm B."/>
            <person name="Cannon C."/>
            <person name="Castanera R."/>
            <person name="Culley D."/>
            <person name="Daum C."/>
            <person name="Ezra D."/>
            <person name="Gonzalez J."/>
            <person name="Henrissat B."/>
            <person name="Kuo A."/>
            <person name="Liang C."/>
            <person name="Lipzen A."/>
            <person name="Lutzoni F."/>
            <person name="Magnuson J."/>
            <person name="Mondo S."/>
            <person name="Nolan M."/>
            <person name="Ohm R."/>
            <person name="Pangilinan J."/>
            <person name="Park H.-J."/>
            <person name="Ramirez L."/>
            <person name="Alfaro M."/>
            <person name="Sun H."/>
            <person name="Tritt A."/>
            <person name="Yoshinaga Y."/>
            <person name="Zwiers L.-H."/>
            <person name="Turgeon B."/>
            <person name="Goodwin S."/>
            <person name="Spatafora J."/>
            <person name="Crous P."/>
            <person name="Grigoriev I."/>
        </authorList>
    </citation>
    <scope>NUCLEOTIDE SEQUENCE</scope>
    <source>
        <strain evidence="1">CBS 121167</strain>
    </source>
</reference>
<sequence>MRLEQEKGLRAPRIDLVFQLLCRKALEISFQTHSILRSFEKRGNFIILKPLFAKRGFVEPNGRFLFVFLYESKLVRTERLHLQTRAIQGRLVEQYKGIFEARAFSPNGKNAIVTSATAFPYNTSQLRTQFQSRNALSTGLVLVWYVLGV</sequence>
<dbReference type="Proteomes" id="UP000799438">
    <property type="component" value="Unassembled WGS sequence"/>
</dbReference>
<gene>
    <name evidence="1" type="ORF">K452DRAFT_311962</name>
</gene>
<dbReference type="GeneID" id="54300983"/>
<evidence type="ECO:0000313" key="2">
    <source>
        <dbReference type="Proteomes" id="UP000799438"/>
    </source>
</evidence>
<proteinExistence type="predicted"/>
<organism evidence="1 2">
    <name type="scientific">Aplosporella prunicola CBS 121167</name>
    <dbReference type="NCBI Taxonomy" id="1176127"/>
    <lineage>
        <taxon>Eukaryota</taxon>
        <taxon>Fungi</taxon>
        <taxon>Dikarya</taxon>
        <taxon>Ascomycota</taxon>
        <taxon>Pezizomycotina</taxon>
        <taxon>Dothideomycetes</taxon>
        <taxon>Dothideomycetes incertae sedis</taxon>
        <taxon>Botryosphaeriales</taxon>
        <taxon>Aplosporellaceae</taxon>
        <taxon>Aplosporella</taxon>
    </lineage>
</organism>